<accession>A0A0D3KPD0</accession>
<keyword evidence="2" id="KW-1185">Reference proteome</keyword>
<proteinExistence type="predicted"/>
<dbReference type="Proteomes" id="UP000013827">
    <property type="component" value="Unassembled WGS sequence"/>
</dbReference>
<dbReference type="KEGG" id="ehx:EMIHUDRAFT_225161"/>
<dbReference type="RefSeq" id="XP_005790044.1">
    <property type="nucleotide sequence ID" value="XM_005789987.1"/>
</dbReference>
<dbReference type="PaxDb" id="2903-EOD37615"/>
<dbReference type="GeneID" id="17282883"/>
<name>A0A0D3KPD0_EMIH1</name>
<organism evidence="1 2">
    <name type="scientific">Emiliania huxleyi (strain CCMP1516)</name>
    <dbReference type="NCBI Taxonomy" id="280463"/>
    <lineage>
        <taxon>Eukaryota</taxon>
        <taxon>Haptista</taxon>
        <taxon>Haptophyta</taxon>
        <taxon>Prymnesiophyceae</taxon>
        <taxon>Isochrysidales</taxon>
        <taxon>Noelaerhabdaceae</taxon>
        <taxon>Emiliania</taxon>
    </lineage>
</organism>
<protein>
    <submittedName>
        <fullName evidence="1">Uncharacterized protein</fullName>
    </submittedName>
</protein>
<reference evidence="2" key="1">
    <citation type="journal article" date="2013" name="Nature">
        <title>Pan genome of the phytoplankton Emiliania underpins its global distribution.</title>
        <authorList>
            <person name="Read B.A."/>
            <person name="Kegel J."/>
            <person name="Klute M.J."/>
            <person name="Kuo A."/>
            <person name="Lefebvre S.C."/>
            <person name="Maumus F."/>
            <person name="Mayer C."/>
            <person name="Miller J."/>
            <person name="Monier A."/>
            <person name="Salamov A."/>
            <person name="Young J."/>
            <person name="Aguilar M."/>
            <person name="Claverie J.M."/>
            <person name="Frickenhaus S."/>
            <person name="Gonzalez K."/>
            <person name="Herman E.K."/>
            <person name="Lin Y.C."/>
            <person name="Napier J."/>
            <person name="Ogata H."/>
            <person name="Sarno A.F."/>
            <person name="Shmutz J."/>
            <person name="Schroeder D."/>
            <person name="de Vargas C."/>
            <person name="Verret F."/>
            <person name="von Dassow P."/>
            <person name="Valentin K."/>
            <person name="Van de Peer Y."/>
            <person name="Wheeler G."/>
            <person name="Dacks J.B."/>
            <person name="Delwiche C.F."/>
            <person name="Dyhrman S.T."/>
            <person name="Glockner G."/>
            <person name="John U."/>
            <person name="Richards T."/>
            <person name="Worden A.Z."/>
            <person name="Zhang X."/>
            <person name="Grigoriev I.V."/>
            <person name="Allen A.E."/>
            <person name="Bidle K."/>
            <person name="Borodovsky M."/>
            <person name="Bowler C."/>
            <person name="Brownlee C."/>
            <person name="Cock J.M."/>
            <person name="Elias M."/>
            <person name="Gladyshev V.N."/>
            <person name="Groth M."/>
            <person name="Guda C."/>
            <person name="Hadaegh A."/>
            <person name="Iglesias-Rodriguez M.D."/>
            <person name="Jenkins J."/>
            <person name="Jones B.M."/>
            <person name="Lawson T."/>
            <person name="Leese F."/>
            <person name="Lindquist E."/>
            <person name="Lobanov A."/>
            <person name="Lomsadze A."/>
            <person name="Malik S.B."/>
            <person name="Marsh M.E."/>
            <person name="Mackinder L."/>
            <person name="Mock T."/>
            <person name="Mueller-Roeber B."/>
            <person name="Pagarete A."/>
            <person name="Parker M."/>
            <person name="Probert I."/>
            <person name="Quesneville H."/>
            <person name="Raines C."/>
            <person name="Rensing S.A."/>
            <person name="Riano-Pachon D.M."/>
            <person name="Richier S."/>
            <person name="Rokitta S."/>
            <person name="Shiraiwa Y."/>
            <person name="Soanes D.M."/>
            <person name="van der Giezen M."/>
            <person name="Wahlund T.M."/>
            <person name="Williams B."/>
            <person name="Wilson W."/>
            <person name="Wolfe G."/>
            <person name="Wurch L.L."/>
        </authorList>
    </citation>
    <scope>NUCLEOTIDE SEQUENCE</scope>
</reference>
<evidence type="ECO:0000313" key="1">
    <source>
        <dbReference type="EnsemblProtists" id="EOD37615"/>
    </source>
</evidence>
<dbReference type="HOGENOM" id="CLU_1149041_0_0_1"/>
<dbReference type="EnsemblProtists" id="EOD37615">
    <property type="protein sequence ID" value="EOD37615"/>
    <property type="gene ID" value="EMIHUDRAFT_225161"/>
</dbReference>
<evidence type="ECO:0000313" key="2">
    <source>
        <dbReference type="Proteomes" id="UP000013827"/>
    </source>
</evidence>
<reference evidence="1" key="2">
    <citation type="submission" date="2024-10" db="UniProtKB">
        <authorList>
            <consortium name="EnsemblProtists"/>
        </authorList>
    </citation>
    <scope>IDENTIFICATION</scope>
</reference>
<sequence length="242" mass="27023">MPSDLFEPTCLTPQGPPRLRVLKIQGLAALFGCLPRIPTKQTSQHRTPSLWAELCKQCARFLPRVCALGCKDVLEASPFFVINQIFSNDVGDYDCAAAAALLPGVDPRDCRPFDHLVMQFEHRMAQGRAIAGTLKGIKVLDNPFYGTRSSQDTVDLTVVLMAAPTKWMREMNANERLNPEGIDLFDPEQGVLPYRGFPYRLLPFPIASMSKETINLCGYMGDWIVDDAWDLLQSAFEIERGS</sequence>
<dbReference type="AlphaFoldDB" id="A0A0D3KPD0"/>